<protein>
    <recommendedName>
        <fullName evidence="8">Major facilitator superfamily (MFS) profile domain-containing protein</fullName>
    </recommendedName>
</protein>
<evidence type="ECO:0000256" key="1">
    <source>
        <dbReference type="ARBA" id="ARBA00004141"/>
    </source>
</evidence>
<keyword evidence="3 7" id="KW-0812">Transmembrane</keyword>
<reference evidence="9 10" key="1">
    <citation type="submission" date="2019-07" db="EMBL/GenBank/DDBJ databases">
        <title>Venturia inaequalis Genome Resource.</title>
        <authorList>
            <person name="Lichtner F.J."/>
        </authorList>
    </citation>
    <scope>NUCLEOTIDE SEQUENCE [LARGE SCALE GENOMIC DNA]</scope>
    <source>
        <strain evidence="9 10">DMI_063113</strain>
    </source>
</reference>
<feature type="transmembrane region" description="Helical" evidence="7">
    <location>
        <begin position="96"/>
        <end position="117"/>
    </location>
</feature>
<feature type="transmembrane region" description="Helical" evidence="7">
    <location>
        <begin position="442"/>
        <end position="468"/>
    </location>
</feature>
<comment type="caution">
    <text evidence="9">The sequence shown here is derived from an EMBL/GenBank/DDBJ whole genome shotgun (WGS) entry which is preliminary data.</text>
</comment>
<sequence length="498" mass="54867">MSSLAEKVIAASDQSGLKRASSTKETTAYPTSSLSSSDTQFYTPDSPKNERKLTTKIDLKVIPIFGLLYLICFLDRTNIANARIAGLENGLDMPTTGFNICLWIFYIPFVLAEVPSNMFMSLSWVRPKYFLGAQTFILGLLAMCQGLTKSYYGLLAVRFLMGIVEAGLPAGAGLLIASYYRKKELSLRFAMFFAFGQSGSCFSGLLAYAIMDIDGYSGVAGWRWIFIIEGLITIFFSIFVFIFTPDFPGKNKSLSDSERARLVARLESDKGVESEAIRNVGWLKILTDYRIWITTVLFFCADMSAGSLSSFNPTILSQLSWTKRRAQVMTIPVWIIGIVGALISTLTAGHLNMRWPLILPSICISTIGWAIHVSKQQVAVRYLAQFLISFGTFCQMPLYIGLLTANLRGRALQGAGTAIILGLGNCANFVASNVFITTQAPGYPVGFGTGLGITAFAFPVMLGLMFVFGRHNRSIDRKIAALRPGEELDNQVDFKYVY</sequence>
<dbReference type="PROSITE" id="PS50850">
    <property type="entry name" value="MFS"/>
    <property type="match status" value="1"/>
</dbReference>
<evidence type="ECO:0000259" key="8">
    <source>
        <dbReference type="PROSITE" id="PS50850"/>
    </source>
</evidence>
<keyword evidence="4 7" id="KW-1133">Transmembrane helix</keyword>
<dbReference type="EMBL" id="WNWR01000010">
    <property type="protein sequence ID" value="KAE9994268.1"/>
    <property type="molecule type" value="Genomic_DNA"/>
</dbReference>
<evidence type="ECO:0000256" key="4">
    <source>
        <dbReference type="ARBA" id="ARBA00022989"/>
    </source>
</evidence>
<dbReference type="AlphaFoldDB" id="A0A8H3ZFF2"/>
<gene>
    <name evidence="9" type="ORF">EG327_000113</name>
</gene>
<evidence type="ECO:0000313" key="9">
    <source>
        <dbReference type="EMBL" id="KAE9994268.1"/>
    </source>
</evidence>
<feature type="transmembrane region" description="Helical" evidence="7">
    <location>
        <begin position="189"/>
        <end position="210"/>
    </location>
</feature>
<feature type="transmembrane region" description="Helical" evidence="7">
    <location>
        <begin position="355"/>
        <end position="371"/>
    </location>
</feature>
<dbReference type="PANTHER" id="PTHR43791:SF54">
    <property type="entry name" value="MAJOR FACILITATOR SUPERFAMILY (MFS) PROFILE DOMAIN-CONTAINING PROTEIN-RELATED"/>
    <property type="match status" value="1"/>
</dbReference>
<name>A0A8H3ZFF2_VENIN</name>
<dbReference type="Gene3D" id="1.20.1250.20">
    <property type="entry name" value="MFS general substrate transporter like domains"/>
    <property type="match status" value="1"/>
</dbReference>
<dbReference type="InterPro" id="IPR011701">
    <property type="entry name" value="MFS"/>
</dbReference>
<comment type="subcellular location">
    <subcellularLocation>
        <location evidence="1">Membrane</location>
        <topology evidence="1">Multi-pass membrane protein</topology>
    </subcellularLocation>
</comment>
<feature type="transmembrane region" description="Helical" evidence="7">
    <location>
        <begin position="291"/>
        <end position="311"/>
    </location>
</feature>
<feature type="transmembrane region" description="Helical" evidence="7">
    <location>
        <begin position="383"/>
        <end position="403"/>
    </location>
</feature>
<dbReference type="PANTHER" id="PTHR43791">
    <property type="entry name" value="PERMEASE-RELATED"/>
    <property type="match status" value="1"/>
</dbReference>
<keyword evidence="10" id="KW-1185">Reference proteome</keyword>
<dbReference type="Proteomes" id="UP000490939">
    <property type="component" value="Unassembled WGS sequence"/>
</dbReference>
<keyword evidence="2" id="KW-0813">Transport</keyword>
<proteinExistence type="predicted"/>
<evidence type="ECO:0000256" key="5">
    <source>
        <dbReference type="ARBA" id="ARBA00023136"/>
    </source>
</evidence>
<feature type="transmembrane region" description="Helical" evidence="7">
    <location>
        <begin position="129"/>
        <end position="148"/>
    </location>
</feature>
<dbReference type="Pfam" id="PF07690">
    <property type="entry name" value="MFS_1"/>
    <property type="match status" value="1"/>
</dbReference>
<feature type="compositionally biased region" description="Polar residues" evidence="6">
    <location>
        <begin position="23"/>
        <end position="43"/>
    </location>
</feature>
<feature type="region of interest" description="Disordered" evidence="6">
    <location>
        <begin position="1"/>
        <end position="49"/>
    </location>
</feature>
<dbReference type="InterPro" id="IPR036259">
    <property type="entry name" value="MFS_trans_sf"/>
</dbReference>
<dbReference type="InterPro" id="IPR020846">
    <property type="entry name" value="MFS_dom"/>
</dbReference>
<dbReference type="GO" id="GO:0022857">
    <property type="term" value="F:transmembrane transporter activity"/>
    <property type="evidence" value="ECO:0007669"/>
    <property type="project" value="InterPro"/>
</dbReference>
<feature type="domain" description="Major facilitator superfamily (MFS) profile" evidence="8">
    <location>
        <begin position="61"/>
        <end position="475"/>
    </location>
</feature>
<dbReference type="SUPFAM" id="SSF103473">
    <property type="entry name" value="MFS general substrate transporter"/>
    <property type="match status" value="1"/>
</dbReference>
<feature type="transmembrane region" description="Helical" evidence="7">
    <location>
        <begin position="222"/>
        <end position="243"/>
    </location>
</feature>
<feature type="transmembrane region" description="Helical" evidence="7">
    <location>
        <begin position="331"/>
        <end position="348"/>
    </location>
</feature>
<evidence type="ECO:0000256" key="7">
    <source>
        <dbReference type="SAM" id="Phobius"/>
    </source>
</evidence>
<accession>A0A8H3ZFF2</accession>
<dbReference type="FunFam" id="1.20.1250.20:FF:000057">
    <property type="entry name" value="MFS general substrate transporter"/>
    <property type="match status" value="1"/>
</dbReference>
<evidence type="ECO:0000256" key="6">
    <source>
        <dbReference type="SAM" id="MobiDB-lite"/>
    </source>
</evidence>
<feature type="transmembrane region" description="Helical" evidence="7">
    <location>
        <begin position="57"/>
        <end position="76"/>
    </location>
</feature>
<evidence type="ECO:0000256" key="3">
    <source>
        <dbReference type="ARBA" id="ARBA00022692"/>
    </source>
</evidence>
<feature type="transmembrane region" description="Helical" evidence="7">
    <location>
        <begin position="154"/>
        <end position="177"/>
    </location>
</feature>
<evidence type="ECO:0000256" key="2">
    <source>
        <dbReference type="ARBA" id="ARBA00022448"/>
    </source>
</evidence>
<organism evidence="9 10">
    <name type="scientific">Venturia inaequalis</name>
    <name type="common">Apple scab fungus</name>
    <dbReference type="NCBI Taxonomy" id="5025"/>
    <lineage>
        <taxon>Eukaryota</taxon>
        <taxon>Fungi</taxon>
        <taxon>Dikarya</taxon>
        <taxon>Ascomycota</taxon>
        <taxon>Pezizomycotina</taxon>
        <taxon>Dothideomycetes</taxon>
        <taxon>Pleosporomycetidae</taxon>
        <taxon>Venturiales</taxon>
        <taxon>Venturiaceae</taxon>
        <taxon>Venturia</taxon>
    </lineage>
</organism>
<feature type="transmembrane region" description="Helical" evidence="7">
    <location>
        <begin position="415"/>
        <end position="436"/>
    </location>
</feature>
<keyword evidence="5 7" id="KW-0472">Membrane</keyword>
<dbReference type="GO" id="GO:0016020">
    <property type="term" value="C:membrane"/>
    <property type="evidence" value="ECO:0007669"/>
    <property type="project" value="UniProtKB-SubCell"/>
</dbReference>
<evidence type="ECO:0000313" key="10">
    <source>
        <dbReference type="Proteomes" id="UP000490939"/>
    </source>
</evidence>